<dbReference type="EMBL" id="CAJOBC010099282">
    <property type="protein sequence ID" value="CAF4459768.1"/>
    <property type="molecule type" value="Genomic_DNA"/>
</dbReference>
<gene>
    <name evidence="2" type="ORF">GPM918_LOCUS41604</name>
    <name evidence="1" type="ORF">OVA965_LOCUS24094</name>
    <name evidence="4" type="ORF">SRO942_LOCUS42684</name>
    <name evidence="3" type="ORF">TMI583_LOCUS24814</name>
</gene>
<dbReference type="Proteomes" id="UP000663829">
    <property type="component" value="Unassembled WGS sequence"/>
</dbReference>
<name>A0A815ZX83_9BILA</name>
<organism evidence="2 5">
    <name type="scientific">Didymodactylos carnosus</name>
    <dbReference type="NCBI Taxonomy" id="1234261"/>
    <lineage>
        <taxon>Eukaryota</taxon>
        <taxon>Metazoa</taxon>
        <taxon>Spiralia</taxon>
        <taxon>Gnathifera</taxon>
        <taxon>Rotifera</taxon>
        <taxon>Eurotatoria</taxon>
        <taxon>Bdelloidea</taxon>
        <taxon>Philodinida</taxon>
        <taxon>Philodinidae</taxon>
        <taxon>Didymodactylos</taxon>
    </lineage>
</organism>
<accession>A0A815ZX83</accession>
<comment type="caution">
    <text evidence="2">The sequence shown here is derived from an EMBL/GenBank/DDBJ whole genome shotgun (WGS) entry which is preliminary data.</text>
</comment>
<dbReference type="Proteomes" id="UP000677228">
    <property type="component" value="Unassembled WGS sequence"/>
</dbReference>
<dbReference type="Proteomes" id="UP000682733">
    <property type="component" value="Unassembled WGS sequence"/>
</dbReference>
<dbReference type="EMBL" id="CAJNOK010014367">
    <property type="protein sequence ID" value="CAF1203328.1"/>
    <property type="molecule type" value="Genomic_DNA"/>
</dbReference>
<keyword evidence="5" id="KW-1185">Reference proteome</keyword>
<dbReference type="AlphaFoldDB" id="A0A815ZX83"/>
<dbReference type="Proteomes" id="UP000681722">
    <property type="component" value="Unassembled WGS sequence"/>
</dbReference>
<evidence type="ECO:0000313" key="5">
    <source>
        <dbReference type="Proteomes" id="UP000663829"/>
    </source>
</evidence>
<dbReference type="EMBL" id="CAJNOQ010033173">
    <property type="protein sequence ID" value="CAF1588630.1"/>
    <property type="molecule type" value="Genomic_DNA"/>
</dbReference>
<dbReference type="EMBL" id="CAJOBA010035900">
    <property type="protein sequence ID" value="CAF4013037.1"/>
    <property type="molecule type" value="Genomic_DNA"/>
</dbReference>
<proteinExistence type="predicted"/>
<evidence type="ECO:0000313" key="2">
    <source>
        <dbReference type="EMBL" id="CAF1588630.1"/>
    </source>
</evidence>
<evidence type="ECO:0000313" key="4">
    <source>
        <dbReference type="EMBL" id="CAF4459768.1"/>
    </source>
</evidence>
<reference evidence="2" key="1">
    <citation type="submission" date="2021-02" db="EMBL/GenBank/DDBJ databases">
        <authorList>
            <person name="Nowell W R."/>
        </authorList>
    </citation>
    <scope>NUCLEOTIDE SEQUENCE</scope>
</reference>
<evidence type="ECO:0000313" key="1">
    <source>
        <dbReference type="EMBL" id="CAF1203328.1"/>
    </source>
</evidence>
<evidence type="ECO:0000313" key="3">
    <source>
        <dbReference type="EMBL" id="CAF4013037.1"/>
    </source>
</evidence>
<protein>
    <submittedName>
        <fullName evidence="2">Uncharacterized protein</fullName>
    </submittedName>
</protein>
<sequence length="94" mass="10560">MDNVIGSAHNDQTNAQDTAIMLDEGELYSKDELIPTQSSIFVRIKWNHQNLTDLPNANDSQGICCVNDYKMKLAYCSDTKHLSPSLLWCFGANH</sequence>